<accession>A0A8J2LL11</accession>
<keyword evidence="1" id="KW-0732">Signal</keyword>
<organism evidence="2 3">
    <name type="scientific">Allacma fusca</name>
    <dbReference type="NCBI Taxonomy" id="39272"/>
    <lineage>
        <taxon>Eukaryota</taxon>
        <taxon>Metazoa</taxon>
        <taxon>Ecdysozoa</taxon>
        <taxon>Arthropoda</taxon>
        <taxon>Hexapoda</taxon>
        <taxon>Collembola</taxon>
        <taxon>Symphypleona</taxon>
        <taxon>Sminthuridae</taxon>
        <taxon>Allacma</taxon>
    </lineage>
</organism>
<gene>
    <name evidence="2" type="ORF">AFUS01_LOCUS42900</name>
</gene>
<evidence type="ECO:0000256" key="1">
    <source>
        <dbReference type="SAM" id="SignalP"/>
    </source>
</evidence>
<reference evidence="2" key="1">
    <citation type="submission" date="2021-06" db="EMBL/GenBank/DDBJ databases">
        <authorList>
            <person name="Hodson N. C."/>
            <person name="Mongue J. A."/>
            <person name="Jaron S. K."/>
        </authorList>
    </citation>
    <scope>NUCLEOTIDE SEQUENCE</scope>
</reference>
<feature type="signal peptide" evidence="1">
    <location>
        <begin position="1"/>
        <end position="19"/>
    </location>
</feature>
<dbReference type="EMBL" id="CAJVCH010569319">
    <property type="protein sequence ID" value="CAG7833261.1"/>
    <property type="molecule type" value="Genomic_DNA"/>
</dbReference>
<comment type="caution">
    <text evidence="2">The sequence shown here is derived from an EMBL/GenBank/DDBJ whole genome shotgun (WGS) entry which is preliminary data.</text>
</comment>
<dbReference type="Proteomes" id="UP000708208">
    <property type="component" value="Unassembled WGS sequence"/>
</dbReference>
<evidence type="ECO:0000313" key="3">
    <source>
        <dbReference type="Proteomes" id="UP000708208"/>
    </source>
</evidence>
<dbReference type="AlphaFoldDB" id="A0A8J2LL11"/>
<evidence type="ECO:0000313" key="2">
    <source>
        <dbReference type="EMBL" id="CAG7833261.1"/>
    </source>
</evidence>
<keyword evidence="3" id="KW-1185">Reference proteome</keyword>
<protein>
    <submittedName>
        <fullName evidence="2">Uncharacterized protein</fullName>
    </submittedName>
</protein>
<sequence length="86" mass="9538">MPNRLLFVLFAATLMIGSTVHLHQHQGHLLAVDHANLEVKLALYIPNAAVEFVIEFLTTASENEKIKGARNGIPIFQPTMELDTLC</sequence>
<proteinExistence type="predicted"/>
<feature type="chain" id="PRO_5035251798" evidence="1">
    <location>
        <begin position="20"/>
        <end position="86"/>
    </location>
</feature>
<name>A0A8J2LL11_9HEXA</name>